<evidence type="ECO:0000259" key="2">
    <source>
        <dbReference type="Pfam" id="PF07727"/>
    </source>
</evidence>
<accession>A0A438FD18</accession>
<dbReference type="CDD" id="cd09272">
    <property type="entry name" value="RNase_HI_RT_Ty1"/>
    <property type="match status" value="1"/>
</dbReference>
<dbReference type="Pfam" id="PF14223">
    <property type="entry name" value="Retrotran_gag_2"/>
    <property type="match status" value="1"/>
</dbReference>
<comment type="caution">
    <text evidence="3">The sequence shown here is derived from an EMBL/GenBank/DDBJ whole genome shotgun (WGS) entry which is preliminary data.</text>
</comment>
<gene>
    <name evidence="3" type="primary">RE1_1743</name>
    <name evidence="3" type="ORF">CK203_115297</name>
</gene>
<dbReference type="Proteomes" id="UP000288805">
    <property type="component" value="Unassembled WGS sequence"/>
</dbReference>
<sequence>MVGRIVEYKTAWEIWGALNIVYQSPSIATMLGLNSQLQKIKKEGITISEYLARIKKVFDKYSAMGEPLSYKDKLMHTLNGLTEKYDGFVISIYNRSDKPYLEEVHSLLYTYEYRLEQRNTAQQLQLPQSFRPNSQPSILGKPQGQPQSSSKWFQNQGTRNFKPRTQCQICRKFSHIALNCYHRANLNYQPQFPNSQPKPQPPNPIAAMLTTSTSPTMPSNNCDTPCPVKLIHLKHVLHTPQISKQLIRSSLGEGTSSGILEDGLYKVSSSVSISPSLIVSSSSASLSVPVTQLSFNQSKAMKPFDLVHSDLWGPFPVLSVTESALHRPPPPTSHLPPTLIPCQNDHWQRAMTTEYEALIRNDTWTLMLLLPDHKVIGCKWVFKVKLKPDGSLEIYKARLVAKALSLQWPIKRLDVHNAFLNGDLSEIVFMEQPPGFISATNPVFFSNKGSSIIVLLIYADDIIITGSHSALVNSLIDQLHNQFAFKDLGYLSYFLGIQVTCTPSYLHLCQHKYIVDLLHQAQMFDCKHASTLMSTSSSLSLYDGEPLLEPSLNHNIVGALQYCTITRPDISFSVNNVCQFMHSPTTTHWQAVKRILRYLKSTIYHGISLQPSTDLSLTCYTDADWAGCLDDRKSTSGHYCFLSPNLISWSCTKQKVVSRSSAEFEYKGLVNAALELIWIETFLNELHILFFTPPVLFCDNLTATHLAAHPIFHARTKHIEIDYHFIHDRVLHKSLLVKFTHSEEQIAYILTKPLSAPRFQSLRNKLTVLHSPLSLRGDDK</sequence>
<name>A0A438FD18_VITVI</name>
<dbReference type="AlphaFoldDB" id="A0A438FD18"/>
<protein>
    <submittedName>
        <fullName evidence="3">Retrovirus-related Pol polyprotein from transposon RE1</fullName>
    </submittedName>
</protein>
<evidence type="ECO:0000256" key="1">
    <source>
        <dbReference type="SAM" id="MobiDB-lite"/>
    </source>
</evidence>
<feature type="region of interest" description="Disordered" evidence="1">
    <location>
        <begin position="130"/>
        <end position="157"/>
    </location>
</feature>
<dbReference type="PANTHER" id="PTHR11439">
    <property type="entry name" value="GAG-POL-RELATED RETROTRANSPOSON"/>
    <property type="match status" value="1"/>
</dbReference>
<organism evidence="3 4">
    <name type="scientific">Vitis vinifera</name>
    <name type="common">Grape</name>
    <dbReference type="NCBI Taxonomy" id="29760"/>
    <lineage>
        <taxon>Eukaryota</taxon>
        <taxon>Viridiplantae</taxon>
        <taxon>Streptophyta</taxon>
        <taxon>Embryophyta</taxon>
        <taxon>Tracheophyta</taxon>
        <taxon>Spermatophyta</taxon>
        <taxon>Magnoliopsida</taxon>
        <taxon>eudicotyledons</taxon>
        <taxon>Gunneridae</taxon>
        <taxon>Pentapetalae</taxon>
        <taxon>rosids</taxon>
        <taxon>Vitales</taxon>
        <taxon>Vitaceae</taxon>
        <taxon>Viteae</taxon>
        <taxon>Vitis</taxon>
    </lineage>
</organism>
<evidence type="ECO:0000313" key="4">
    <source>
        <dbReference type="Proteomes" id="UP000288805"/>
    </source>
</evidence>
<evidence type="ECO:0000313" key="3">
    <source>
        <dbReference type="EMBL" id="RVW57887.1"/>
    </source>
</evidence>
<dbReference type="InterPro" id="IPR013103">
    <property type="entry name" value="RVT_2"/>
</dbReference>
<reference evidence="3 4" key="1">
    <citation type="journal article" date="2018" name="PLoS Genet.">
        <title>Population sequencing reveals clonal diversity and ancestral inbreeding in the grapevine cultivar Chardonnay.</title>
        <authorList>
            <person name="Roach M.J."/>
            <person name="Johnson D.L."/>
            <person name="Bohlmann J."/>
            <person name="van Vuuren H.J."/>
            <person name="Jones S.J."/>
            <person name="Pretorius I.S."/>
            <person name="Schmidt S.A."/>
            <person name="Borneman A.R."/>
        </authorList>
    </citation>
    <scope>NUCLEOTIDE SEQUENCE [LARGE SCALE GENOMIC DNA]</scope>
    <source>
        <strain evidence="4">cv. Chardonnay</strain>
        <tissue evidence="3">Leaf</tissue>
    </source>
</reference>
<feature type="domain" description="Reverse transcriptase Ty1/copia-type" evidence="2">
    <location>
        <begin position="443"/>
        <end position="531"/>
    </location>
</feature>
<dbReference type="Pfam" id="PF07727">
    <property type="entry name" value="RVT_2"/>
    <property type="match status" value="1"/>
</dbReference>
<proteinExistence type="predicted"/>
<feature type="compositionally biased region" description="Polar residues" evidence="1">
    <location>
        <begin position="144"/>
        <end position="157"/>
    </location>
</feature>
<dbReference type="OrthoDB" id="1912561at2759"/>
<dbReference type="InterPro" id="IPR043502">
    <property type="entry name" value="DNA/RNA_pol_sf"/>
</dbReference>
<dbReference type="SUPFAM" id="SSF56672">
    <property type="entry name" value="DNA/RNA polymerases"/>
    <property type="match status" value="1"/>
</dbReference>
<dbReference type="EMBL" id="QGNW01001005">
    <property type="protein sequence ID" value="RVW57887.1"/>
    <property type="molecule type" value="Genomic_DNA"/>
</dbReference>
<dbReference type="PANTHER" id="PTHR11439:SF455">
    <property type="entry name" value="RLK (RECEPTOR-LIKE PROTEIN KINASE) 8, PUTATIVE-RELATED"/>
    <property type="match status" value="1"/>
</dbReference>